<keyword evidence="3" id="KW-0677">Repeat</keyword>
<evidence type="ECO:0000313" key="9">
    <source>
        <dbReference type="EMBL" id="OQR70431.1"/>
    </source>
</evidence>
<dbReference type="SUPFAM" id="SSF57667">
    <property type="entry name" value="beta-beta-alpha zinc fingers"/>
    <property type="match status" value="1"/>
</dbReference>
<dbReference type="AlphaFoldDB" id="A0A1V9XAK9"/>
<dbReference type="InterPro" id="IPR036236">
    <property type="entry name" value="Znf_C2H2_sf"/>
</dbReference>
<dbReference type="InParanoid" id="A0A1V9XAK9"/>
<dbReference type="SMART" id="SM00355">
    <property type="entry name" value="ZnF_C2H2"/>
    <property type="match status" value="3"/>
</dbReference>
<accession>A0A1V9XAK9</accession>
<gene>
    <name evidence="9" type="ORF">BIW11_11644</name>
</gene>
<sequence length="369" mass="39283">MFPPGRLPLGDRPPSTKMDPDLIVPDVEPNNNASEDTKCSSITSMVTTKVVGGSSASHTMPGGVKMGALLPAASNPCIGPAPCPVVSVTSRGLLPSMMIRPVMSLAPSAAGGALMLPQFVPIRPASHTRQAGVQLPVQSMGASPKTLAILPKTPVDQPTSSGLPMPLVSVQIGSQHQHHHQQHHHQPMPSQSHPAQLSGAHQGSSAVTVVKLPPGTDIEALTSGAVGHATQSTGGGGDSRGKAGQFWQYVCGDCPYSTGDYKQYKRHRAMAHDTSKMQTKVCHICNKGFLDLDNHLKVHENGRKHVCDVCDLGFHSPIELENHASKKHQGRQFLKCGYCDASVAKEDISQHLNACEPFRKQQHQQPTAK</sequence>
<dbReference type="PANTHER" id="PTHR24406">
    <property type="entry name" value="TRANSCRIPTIONAL REPRESSOR CTCFL-RELATED"/>
    <property type="match status" value="1"/>
</dbReference>
<dbReference type="Proteomes" id="UP000192247">
    <property type="component" value="Unassembled WGS sequence"/>
</dbReference>
<dbReference type="PROSITE" id="PS00028">
    <property type="entry name" value="ZINC_FINGER_C2H2_1"/>
    <property type="match status" value="1"/>
</dbReference>
<evidence type="ECO:0000256" key="5">
    <source>
        <dbReference type="ARBA" id="ARBA00022833"/>
    </source>
</evidence>
<keyword evidence="4" id="KW-0863">Zinc-finger</keyword>
<feature type="compositionally biased region" description="Basic residues" evidence="7">
    <location>
        <begin position="176"/>
        <end position="186"/>
    </location>
</feature>
<evidence type="ECO:0000256" key="6">
    <source>
        <dbReference type="ARBA" id="ARBA00023242"/>
    </source>
</evidence>
<dbReference type="InterPro" id="IPR013087">
    <property type="entry name" value="Znf_C2H2_type"/>
</dbReference>
<dbReference type="GO" id="GO:0008270">
    <property type="term" value="F:zinc ion binding"/>
    <property type="evidence" value="ECO:0007669"/>
    <property type="project" value="UniProtKB-KW"/>
</dbReference>
<dbReference type="Gene3D" id="3.30.160.60">
    <property type="entry name" value="Classic Zinc Finger"/>
    <property type="match status" value="1"/>
</dbReference>
<feature type="region of interest" description="Disordered" evidence="7">
    <location>
        <begin position="172"/>
        <end position="205"/>
    </location>
</feature>
<keyword evidence="6" id="KW-0539">Nucleus</keyword>
<evidence type="ECO:0000256" key="4">
    <source>
        <dbReference type="ARBA" id="ARBA00022771"/>
    </source>
</evidence>
<name>A0A1V9XAK9_9ACAR</name>
<dbReference type="InterPro" id="IPR050888">
    <property type="entry name" value="ZnF_C2H2-type_TF"/>
</dbReference>
<evidence type="ECO:0000259" key="8">
    <source>
        <dbReference type="PROSITE" id="PS00028"/>
    </source>
</evidence>
<feature type="domain" description="C2H2-type" evidence="8">
    <location>
        <begin position="307"/>
        <end position="328"/>
    </location>
</feature>
<evidence type="ECO:0000313" key="10">
    <source>
        <dbReference type="Proteomes" id="UP000192247"/>
    </source>
</evidence>
<protein>
    <submittedName>
        <fullName evidence="9">Zinc finger protein-like</fullName>
    </submittedName>
</protein>
<evidence type="ECO:0000256" key="3">
    <source>
        <dbReference type="ARBA" id="ARBA00022737"/>
    </source>
</evidence>
<keyword evidence="10" id="KW-1185">Reference proteome</keyword>
<keyword evidence="5" id="KW-0862">Zinc</keyword>
<dbReference type="EMBL" id="MNPL01017594">
    <property type="protein sequence ID" value="OQR70431.1"/>
    <property type="molecule type" value="Genomic_DNA"/>
</dbReference>
<dbReference type="STRING" id="418985.A0A1V9XAK9"/>
<evidence type="ECO:0000256" key="7">
    <source>
        <dbReference type="SAM" id="MobiDB-lite"/>
    </source>
</evidence>
<evidence type="ECO:0000256" key="2">
    <source>
        <dbReference type="ARBA" id="ARBA00022723"/>
    </source>
</evidence>
<feature type="region of interest" description="Disordered" evidence="7">
    <location>
        <begin position="1"/>
        <end position="37"/>
    </location>
</feature>
<keyword evidence="2" id="KW-0479">Metal-binding</keyword>
<organism evidence="9 10">
    <name type="scientific">Tropilaelaps mercedesae</name>
    <dbReference type="NCBI Taxonomy" id="418985"/>
    <lineage>
        <taxon>Eukaryota</taxon>
        <taxon>Metazoa</taxon>
        <taxon>Ecdysozoa</taxon>
        <taxon>Arthropoda</taxon>
        <taxon>Chelicerata</taxon>
        <taxon>Arachnida</taxon>
        <taxon>Acari</taxon>
        <taxon>Parasitiformes</taxon>
        <taxon>Mesostigmata</taxon>
        <taxon>Gamasina</taxon>
        <taxon>Dermanyssoidea</taxon>
        <taxon>Laelapidae</taxon>
        <taxon>Tropilaelaps</taxon>
    </lineage>
</organism>
<reference evidence="9 10" key="1">
    <citation type="journal article" date="2017" name="Gigascience">
        <title>Draft genome of the honey bee ectoparasitic mite, Tropilaelaps mercedesae, is shaped by the parasitic life history.</title>
        <authorList>
            <person name="Dong X."/>
            <person name="Armstrong S.D."/>
            <person name="Xia D."/>
            <person name="Makepeace B.L."/>
            <person name="Darby A.C."/>
            <person name="Kadowaki T."/>
        </authorList>
    </citation>
    <scope>NUCLEOTIDE SEQUENCE [LARGE SCALE GENOMIC DNA]</scope>
    <source>
        <strain evidence="9">Wuxi-XJTLU</strain>
    </source>
</reference>
<comment type="subcellular location">
    <subcellularLocation>
        <location evidence="1">Nucleus</location>
    </subcellularLocation>
</comment>
<proteinExistence type="predicted"/>
<dbReference type="GO" id="GO:0005634">
    <property type="term" value="C:nucleus"/>
    <property type="evidence" value="ECO:0007669"/>
    <property type="project" value="UniProtKB-SubCell"/>
</dbReference>
<comment type="caution">
    <text evidence="9">The sequence shown here is derived from an EMBL/GenBank/DDBJ whole genome shotgun (WGS) entry which is preliminary data.</text>
</comment>
<evidence type="ECO:0000256" key="1">
    <source>
        <dbReference type="ARBA" id="ARBA00004123"/>
    </source>
</evidence>
<dbReference type="OrthoDB" id="8117402at2759"/>